<dbReference type="Gene3D" id="3.10.20.30">
    <property type="match status" value="1"/>
</dbReference>
<name>A0ABU0CNR3_9BACI</name>
<dbReference type="EMBL" id="JAUSUQ010000002">
    <property type="protein sequence ID" value="MDQ0338053.1"/>
    <property type="molecule type" value="Genomic_DNA"/>
</dbReference>
<dbReference type="RefSeq" id="WP_307335790.1">
    <property type="nucleotide sequence ID" value="NZ_JAUSUQ010000002.1"/>
</dbReference>
<dbReference type="InterPro" id="IPR003749">
    <property type="entry name" value="ThiS/MoaD-like"/>
</dbReference>
<gene>
    <name evidence="1" type="ORF">J2S00_000836</name>
</gene>
<proteinExistence type="predicted"/>
<dbReference type="InterPro" id="IPR016155">
    <property type="entry name" value="Mopterin_synth/thiamin_S_b"/>
</dbReference>
<dbReference type="SUPFAM" id="SSF54285">
    <property type="entry name" value="MoaD/ThiS"/>
    <property type="match status" value="1"/>
</dbReference>
<evidence type="ECO:0000313" key="1">
    <source>
        <dbReference type="EMBL" id="MDQ0338053.1"/>
    </source>
</evidence>
<accession>A0ABU0CNR3</accession>
<sequence length="72" mass="8314">MKVQVRSHLHWRPELSGEHELQEPVTIKTFVENLNIAWNRDVLIVVNEQIAEENYVLQDGDRIDLLVPLVGG</sequence>
<dbReference type="InterPro" id="IPR012675">
    <property type="entry name" value="Beta-grasp_dom_sf"/>
</dbReference>
<comment type="caution">
    <text evidence="1">The sequence shown here is derived from an EMBL/GenBank/DDBJ whole genome shotgun (WGS) entry which is preliminary data.</text>
</comment>
<keyword evidence="2" id="KW-1185">Reference proteome</keyword>
<reference evidence="1 2" key="1">
    <citation type="submission" date="2023-07" db="EMBL/GenBank/DDBJ databases">
        <title>Genomic Encyclopedia of Type Strains, Phase IV (KMG-IV): sequencing the most valuable type-strain genomes for metagenomic binning, comparative biology and taxonomic classification.</title>
        <authorList>
            <person name="Goeker M."/>
        </authorList>
    </citation>
    <scope>NUCLEOTIDE SEQUENCE [LARGE SCALE GENOMIC DNA]</scope>
    <source>
        <strain evidence="1 2">DSM 17740</strain>
    </source>
</reference>
<evidence type="ECO:0000313" key="2">
    <source>
        <dbReference type="Proteomes" id="UP001232445"/>
    </source>
</evidence>
<dbReference type="Proteomes" id="UP001232445">
    <property type="component" value="Unassembled WGS sequence"/>
</dbReference>
<protein>
    <submittedName>
        <fullName evidence="1">Sulfur carrier protein ThiS</fullName>
    </submittedName>
</protein>
<dbReference type="Pfam" id="PF02597">
    <property type="entry name" value="ThiS"/>
    <property type="match status" value="1"/>
</dbReference>
<organism evidence="1 2">
    <name type="scientific">Caldalkalibacillus uzonensis</name>
    <dbReference type="NCBI Taxonomy" id="353224"/>
    <lineage>
        <taxon>Bacteria</taxon>
        <taxon>Bacillati</taxon>
        <taxon>Bacillota</taxon>
        <taxon>Bacilli</taxon>
        <taxon>Bacillales</taxon>
        <taxon>Bacillaceae</taxon>
        <taxon>Caldalkalibacillus</taxon>
    </lineage>
</organism>